<dbReference type="Proteomes" id="UP000000552">
    <property type="component" value="Chromosome"/>
</dbReference>
<evidence type="ECO:0000313" key="3">
    <source>
        <dbReference type="Proteomes" id="UP000000552"/>
    </source>
</evidence>
<organism evidence="2 3">
    <name type="scientific">Mesorhizobium japonicum (strain LMG 29417 / CECT 9101 / MAFF 303099)</name>
    <name type="common">Mesorhizobium loti (strain MAFF 303099)</name>
    <dbReference type="NCBI Taxonomy" id="266835"/>
    <lineage>
        <taxon>Bacteria</taxon>
        <taxon>Pseudomonadati</taxon>
        <taxon>Pseudomonadota</taxon>
        <taxon>Alphaproteobacteria</taxon>
        <taxon>Hyphomicrobiales</taxon>
        <taxon>Phyllobacteriaceae</taxon>
        <taxon>Mesorhizobium</taxon>
    </lineage>
</organism>
<name>Q989V0_RHILO</name>
<dbReference type="InterPro" id="IPR037099">
    <property type="entry name" value="Fum_R/Succ_DH_flav-like_C_sf"/>
</dbReference>
<dbReference type="eggNOG" id="COG0029">
    <property type="taxonomic scope" value="Bacteria"/>
</dbReference>
<proteinExistence type="predicted"/>
<dbReference type="GO" id="GO:0016491">
    <property type="term" value="F:oxidoreductase activity"/>
    <property type="evidence" value="ECO:0007669"/>
    <property type="project" value="InterPro"/>
</dbReference>
<dbReference type="HOGENOM" id="CLU_2668539_0_0_5"/>
<dbReference type="InterPro" id="IPR015939">
    <property type="entry name" value="Fum_Rdtase/Succ_DH_flav-like_C"/>
</dbReference>
<dbReference type="KEGG" id="mlo:msl6271"/>
<protein>
    <submittedName>
        <fullName evidence="2">Msl6271 protein</fullName>
    </submittedName>
</protein>
<sequence length="75" mass="7997">MLPIAESNDAAADPAAVGLMMAIAAMRRKESRGAHYRTDFPHPAPDARRSEITLEAALGAARELAHSSAVERATR</sequence>
<dbReference type="AlphaFoldDB" id="Q989V0"/>
<evidence type="ECO:0000313" key="2">
    <source>
        <dbReference type="EMBL" id="BAB52594.1"/>
    </source>
</evidence>
<accession>Q989V0</accession>
<reference evidence="2 3" key="1">
    <citation type="journal article" date="2000" name="DNA Res.">
        <title>Complete genome structure of the nitrogen-fixing symbiotic bacterium Mesorhizobium loti.</title>
        <authorList>
            <person name="Kaneko T."/>
            <person name="Nakamura Y."/>
            <person name="Sato S."/>
            <person name="Asamizu E."/>
            <person name="Kato T."/>
            <person name="Sasamoto S."/>
            <person name="Watanabe A."/>
            <person name="Idesawa K."/>
            <person name="Ishikawa A."/>
            <person name="Kawashima K."/>
            <person name="Kimura T."/>
            <person name="Kishida Y."/>
            <person name="Kiyokawa C."/>
            <person name="Kohara M."/>
            <person name="Matsumoto M."/>
            <person name="Matsuno A."/>
            <person name="Mochizuki Y."/>
            <person name="Nakayama S."/>
            <person name="Nakazaki N."/>
            <person name="Shimpo S."/>
            <person name="Sugimoto M."/>
            <person name="Takeuchi C."/>
            <person name="Yamada M."/>
            <person name="Tabata S."/>
        </authorList>
    </citation>
    <scope>NUCLEOTIDE SEQUENCE [LARGE SCALE GENOMIC DNA]</scope>
    <source>
        <strain evidence="3">LMG 29417 / CECT 9101 / MAFF 303099</strain>
    </source>
</reference>
<dbReference type="Pfam" id="PF02910">
    <property type="entry name" value="Succ_DH_flav_C"/>
    <property type="match status" value="1"/>
</dbReference>
<feature type="domain" description="Fumarate reductase/succinate dehydrogenase flavoprotein-like C-terminal" evidence="1">
    <location>
        <begin position="16"/>
        <end position="49"/>
    </location>
</feature>
<evidence type="ECO:0000259" key="1">
    <source>
        <dbReference type="Pfam" id="PF02910"/>
    </source>
</evidence>
<dbReference type="Gene3D" id="1.20.58.100">
    <property type="entry name" value="Fumarate reductase/succinate dehydrogenase flavoprotein-like, C-terminal domain"/>
    <property type="match status" value="1"/>
</dbReference>
<dbReference type="SUPFAM" id="SSF46977">
    <property type="entry name" value="Succinate dehydrogenase/fumarate reductase flavoprotein C-terminal domain"/>
    <property type="match status" value="1"/>
</dbReference>
<gene>
    <name evidence="2" type="ordered locus">msl6271</name>
</gene>
<dbReference type="EMBL" id="BA000012">
    <property type="protein sequence ID" value="BAB52594.1"/>
    <property type="molecule type" value="Genomic_DNA"/>
</dbReference>